<dbReference type="KEGG" id="fpl:Ferp_0062"/>
<protein>
    <recommendedName>
        <fullName evidence="5">Homoserine dehydrogenase</fullName>
        <ecNumber evidence="4">1.1.1.3</ecNumber>
    </recommendedName>
</protein>
<keyword evidence="6" id="KW-0028">Amino-acid biosynthesis</keyword>
<name>D3S116_FERPA</name>
<organism evidence="14 15">
    <name type="scientific">Ferroglobus placidus (strain DSM 10642 / AEDII12DO)</name>
    <dbReference type="NCBI Taxonomy" id="589924"/>
    <lineage>
        <taxon>Archaea</taxon>
        <taxon>Methanobacteriati</taxon>
        <taxon>Methanobacteriota</taxon>
        <taxon>Archaeoglobi</taxon>
        <taxon>Archaeoglobales</taxon>
        <taxon>Archaeoglobaceae</taxon>
        <taxon>Ferroglobus</taxon>
    </lineage>
</organism>
<dbReference type="NCBIfam" id="NF004912">
    <property type="entry name" value="PRK06270.1"/>
    <property type="match status" value="1"/>
</dbReference>
<dbReference type="eggNOG" id="arCOG01351">
    <property type="taxonomic scope" value="Archaea"/>
</dbReference>
<dbReference type="Proteomes" id="UP000002613">
    <property type="component" value="Chromosome"/>
</dbReference>
<dbReference type="PROSITE" id="PS01042">
    <property type="entry name" value="HOMOSER_DHGENASE"/>
    <property type="match status" value="1"/>
</dbReference>
<dbReference type="UniPathway" id="UPA00051">
    <property type="reaction ID" value="UER00465"/>
</dbReference>
<keyword evidence="9" id="KW-0486">Methionine biosynthesis</keyword>
<comment type="pathway">
    <text evidence="1">Amino-acid biosynthesis; L-threonine biosynthesis; L-threonine from L-aspartate: step 3/5.</text>
</comment>
<feature type="binding site" evidence="11">
    <location>
        <position position="116"/>
    </location>
    <ligand>
        <name>NADPH</name>
        <dbReference type="ChEBI" id="CHEBI:57783"/>
    </ligand>
</feature>
<dbReference type="SUPFAM" id="SSF51735">
    <property type="entry name" value="NAD(P)-binding Rossmann-fold domains"/>
    <property type="match status" value="1"/>
</dbReference>
<dbReference type="GeneID" id="8777554"/>
<accession>D3S116</accession>
<feature type="active site" description="Proton donor" evidence="10">
    <location>
        <position position="216"/>
    </location>
</feature>
<feature type="binding site" evidence="11">
    <location>
        <position position="201"/>
    </location>
    <ligand>
        <name>L-homoserine</name>
        <dbReference type="ChEBI" id="CHEBI:57476"/>
    </ligand>
</feature>
<dbReference type="PANTHER" id="PTHR43331">
    <property type="entry name" value="HOMOSERINE DEHYDROGENASE"/>
    <property type="match status" value="1"/>
</dbReference>
<dbReference type="Gene3D" id="3.40.50.720">
    <property type="entry name" value="NAD(P)-binding Rossmann-like Domain"/>
    <property type="match status" value="1"/>
</dbReference>
<dbReference type="Pfam" id="PF00742">
    <property type="entry name" value="Homoserine_dh"/>
    <property type="match status" value="1"/>
</dbReference>
<feature type="domain" description="Aspartate/homoserine dehydrogenase NAD-binding" evidence="13">
    <location>
        <begin position="8"/>
        <end position="140"/>
    </location>
</feature>
<proteinExistence type="inferred from homology"/>
<dbReference type="InterPro" id="IPR036291">
    <property type="entry name" value="NAD(P)-bd_dom_sf"/>
</dbReference>
<evidence type="ECO:0000256" key="10">
    <source>
        <dbReference type="PIRSR" id="PIRSR036497-1"/>
    </source>
</evidence>
<dbReference type="EC" id="1.1.1.3" evidence="4"/>
<gene>
    <name evidence="14" type="ordered locus">Ferp_0062</name>
</gene>
<dbReference type="GO" id="GO:0004412">
    <property type="term" value="F:homoserine dehydrogenase activity"/>
    <property type="evidence" value="ECO:0007669"/>
    <property type="project" value="UniProtKB-EC"/>
</dbReference>
<dbReference type="PANTHER" id="PTHR43331:SF1">
    <property type="entry name" value="HOMOSERINE DEHYDROGENASE"/>
    <property type="match status" value="1"/>
</dbReference>
<keyword evidence="11" id="KW-0521">NADP</keyword>
<evidence type="ECO:0000256" key="7">
    <source>
        <dbReference type="ARBA" id="ARBA00022697"/>
    </source>
</evidence>
<dbReference type="FunFam" id="3.30.360.10:FF:000005">
    <property type="entry name" value="Homoserine dehydrogenase"/>
    <property type="match status" value="1"/>
</dbReference>
<evidence type="ECO:0000259" key="12">
    <source>
        <dbReference type="Pfam" id="PF00742"/>
    </source>
</evidence>
<keyword evidence="7" id="KW-0791">Threonine biosynthesis</keyword>
<dbReference type="PIRSF" id="PIRSF036497">
    <property type="entry name" value="HDH_short"/>
    <property type="match status" value="1"/>
</dbReference>
<feature type="domain" description="Homoserine dehydrogenase catalytic" evidence="12">
    <location>
        <begin position="148"/>
        <end position="320"/>
    </location>
</feature>
<evidence type="ECO:0000313" key="14">
    <source>
        <dbReference type="EMBL" id="ADC64252.1"/>
    </source>
</evidence>
<dbReference type="RefSeq" id="WP_012964601.1">
    <property type="nucleotide sequence ID" value="NC_013849.1"/>
</dbReference>
<dbReference type="STRING" id="589924.Ferp_0062"/>
<dbReference type="EMBL" id="CP001899">
    <property type="protein sequence ID" value="ADC64252.1"/>
    <property type="molecule type" value="Genomic_DNA"/>
</dbReference>
<sequence length="330" mass="35922">MIKIAIIGFGTVGQGVAELLLRKRSEIEGRIGKFKVVAVADSKSSVVGEVDLEKALNEKRKKRRLSGDITAMEIIENVEYDVLFECTPTNVESGEPGLTHIKAALKRGKNVITSNKGPLVVAYNELCKLAEKNSCKLGFEATVGGAMPLIKLVKNDLAGSGILRIRGILNGTCNYILSRMEVEKMPYEQILSEAIELGIAESDPSYDVKGIDAAAKLVIIANALLERNVRFEDVHIEGIEDLTPEAFEVALKKGYTIRLIAEVGDSLRVSPRLVPLNHPLNIYGTLNAAEIVTETAGRVFVIGRGAGKLETASAMISDLIDMYDRRNLRC</sequence>
<dbReference type="InterPro" id="IPR005106">
    <property type="entry name" value="Asp/hSer_DH_NAD-bd"/>
</dbReference>
<dbReference type="InterPro" id="IPR022697">
    <property type="entry name" value="HDH_short"/>
</dbReference>
<evidence type="ECO:0000256" key="1">
    <source>
        <dbReference type="ARBA" id="ARBA00005056"/>
    </source>
</evidence>
<dbReference type="InterPro" id="IPR019811">
    <property type="entry name" value="HDH_CS"/>
</dbReference>
<evidence type="ECO:0000256" key="11">
    <source>
        <dbReference type="PIRSR" id="PIRSR036497-2"/>
    </source>
</evidence>
<dbReference type="GO" id="GO:0009086">
    <property type="term" value="P:methionine biosynthetic process"/>
    <property type="evidence" value="ECO:0007669"/>
    <property type="project" value="UniProtKB-KW"/>
</dbReference>
<evidence type="ECO:0000256" key="6">
    <source>
        <dbReference type="ARBA" id="ARBA00022605"/>
    </source>
</evidence>
<dbReference type="AlphaFoldDB" id="D3S116"/>
<evidence type="ECO:0000256" key="5">
    <source>
        <dbReference type="ARBA" id="ARBA00013376"/>
    </source>
</evidence>
<comment type="pathway">
    <text evidence="2">Amino-acid biosynthesis; L-methionine biosynthesis via de novo pathway; L-homoserine from L-aspartate: step 3/3.</text>
</comment>
<evidence type="ECO:0000313" key="15">
    <source>
        <dbReference type="Proteomes" id="UP000002613"/>
    </source>
</evidence>
<keyword evidence="8 14" id="KW-0560">Oxidoreductase</keyword>
<evidence type="ECO:0000256" key="2">
    <source>
        <dbReference type="ARBA" id="ARBA00005062"/>
    </source>
</evidence>
<dbReference type="GO" id="GO:0050661">
    <property type="term" value="F:NADP binding"/>
    <property type="evidence" value="ECO:0007669"/>
    <property type="project" value="InterPro"/>
</dbReference>
<evidence type="ECO:0000256" key="8">
    <source>
        <dbReference type="ARBA" id="ARBA00023002"/>
    </source>
</evidence>
<evidence type="ECO:0000259" key="13">
    <source>
        <dbReference type="Pfam" id="PF03447"/>
    </source>
</evidence>
<dbReference type="FunFam" id="3.40.50.720:FF:000554">
    <property type="entry name" value="Homoserine dehydrogenase"/>
    <property type="match status" value="1"/>
</dbReference>
<evidence type="ECO:0000256" key="4">
    <source>
        <dbReference type="ARBA" id="ARBA00013213"/>
    </source>
</evidence>
<evidence type="ECO:0000256" key="9">
    <source>
        <dbReference type="ARBA" id="ARBA00023167"/>
    </source>
</evidence>
<dbReference type="UniPathway" id="UPA00050">
    <property type="reaction ID" value="UER00063"/>
</dbReference>
<dbReference type="InterPro" id="IPR001342">
    <property type="entry name" value="HDH_cat"/>
</dbReference>
<dbReference type="GO" id="GO:0009088">
    <property type="term" value="P:threonine biosynthetic process"/>
    <property type="evidence" value="ECO:0007669"/>
    <property type="project" value="UniProtKB-UniPathway"/>
</dbReference>
<dbReference type="Gene3D" id="3.30.360.10">
    <property type="entry name" value="Dihydrodipicolinate Reductase, domain 2"/>
    <property type="match status" value="1"/>
</dbReference>
<dbReference type="PaxDb" id="589924-Ferp_0062"/>
<keyword evidence="15" id="KW-1185">Reference proteome</keyword>
<reference evidence="14 15" key="2">
    <citation type="journal article" date="2011" name="Stand. Genomic Sci.">
        <title>Complete genome sequence of Ferroglobus placidus AEDII12DO.</title>
        <authorList>
            <person name="Anderson I."/>
            <person name="Risso C."/>
            <person name="Holmes D."/>
            <person name="Lucas S."/>
            <person name="Copeland A."/>
            <person name="Lapidus A."/>
            <person name="Cheng J.F."/>
            <person name="Bruce D."/>
            <person name="Goodwin L."/>
            <person name="Pitluck S."/>
            <person name="Saunders E."/>
            <person name="Brettin T."/>
            <person name="Detter J.C."/>
            <person name="Han C."/>
            <person name="Tapia R."/>
            <person name="Larimer F."/>
            <person name="Land M."/>
            <person name="Hauser L."/>
            <person name="Woyke T."/>
            <person name="Lovley D."/>
            <person name="Kyrpides N."/>
            <person name="Ivanova N."/>
        </authorList>
    </citation>
    <scope>NUCLEOTIDE SEQUENCE [LARGE SCALE GENOMIC DNA]</scope>
    <source>
        <strain evidence="15">DSM 10642 / AEDII12DO</strain>
    </source>
</reference>
<dbReference type="Pfam" id="PF03447">
    <property type="entry name" value="NAD_binding_3"/>
    <property type="match status" value="1"/>
</dbReference>
<comment type="similarity">
    <text evidence="3">Belongs to the homoserine dehydrogenase family.</text>
</comment>
<dbReference type="NCBIfam" id="NF004976">
    <property type="entry name" value="PRK06349.1"/>
    <property type="match status" value="1"/>
</dbReference>
<evidence type="ECO:0000256" key="3">
    <source>
        <dbReference type="ARBA" id="ARBA00006753"/>
    </source>
</evidence>
<dbReference type="HOGENOM" id="CLU_009116_1_2_2"/>
<dbReference type="OrthoDB" id="4488at2157"/>
<reference evidence="15" key="1">
    <citation type="submission" date="2010-02" db="EMBL/GenBank/DDBJ databases">
        <title>Complete sequence of Ferroglobus placidus DSM 10642.</title>
        <authorList>
            <consortium name="US DOE Joint Genome Institute"/>
            <person name="Lucas S."/>
            <person name="Copeland A."/>
            <person name="Lapidus A."/>
            <person name="Cheng J.-F."/>
            <person name="Bruce D."/>
            <person name="Goodwin L."/>
            <person name="Pitluck S."/>
            <person name="Saunders E."/>
            <person name="Brettin T."/>
            <person name="Detter J.C."/>
            <person name="Han C."/>
            <person name="Tapia R."/>
            <person name="Larimer F."/>
            <person name="Land M."/>
            <person name="Hauser L."/>
            <person name="Kyrpides N."/>
            <person name="Ivanova N."/>
            <person name="Holmes D."/>
            <person name="Lovley D."/>
            <person name="Kyrpides N."/>
            <person name="Anderson I.J."/>
            <person name="Woyke T."/>
        </authorList>
    </citation>
    <scope>NUCLEOTIDE SEQUENCE [LARGE SCALE GENOMIC DNA]</scope>
    <source>
        <strain evidence="15">DSM 10642 / AEDII12DO</strain>
    </source>
</reference>
<dbReference type="SUPFAM" id="SSF55347">
    <property type="entry name" value="Glyceraldehyde-3-phosphate dehydrogenase-like, C-terminal domain"/>
    <property type="match status" value="1"/>
</dbReference>
<feature type="binding site" evidence="11">
    <location>
        <begin position="8"/>
        <end position="13"/>
    </location>
    <ligand>
        <name>NADP(+)</name>
        <dbReference type="ChEBI" id="CHEBI:58349"/>
    </ligand>
</feature>